<protein>
    <submittedName>
        <fullName evidence="2">Uncharacterized protein</fullName>
    </submittedName>
</protein>
<gene>
    <name evidence="2" type="ORF">ACFSQT_14210</name>
</gene>
<feature type="coiled-coil region" evidence="1">
    <location>
        <begin position="92"/>
        <end position="140"/>
    </location>
</feature>
<dbReference type="RefSeq" id="WP_379019566.1">
    <property type="nucleotide sequence ID" value="NZ_JBHUGY010000021.1"/>
</dbReference>
<name>A0ABW4WCH5_9HYPH</name>
<evidence type="ECO:0000313" key="3">
    <source>
        <dbReference type="Proteomes" id="UP001597349"/>
    </source>
</evidence>
<proteinExistence type="predicted"/>
<organism evidence="2 3">
    <name type="scientific">Mesorhizobium calcicola</name>
    <dbReference type="NCBI Taxonomy" id="1300310"/>
    <lineage>
        <taxon>Bacteria</taxon>
        <taxon>Pseudomonadati</taxon>
        <taxon>Pseudomonadota</taxon>
        <taxon>Alphaproteobacteria</taxon>
        <taxon>Hyphomicrobiales</taxon>
        <taxon>Phyllobacteriaceae</taxon>
        <taxon>Mesorhizobium</taxon>
    </lineage>
</organism>
<sequence length="144" mass="16103">MDEFNASKDYITGAYVSVDGTEVARLESELATANRHLETLRACMTYKHSKISDADIRAAIEAGWLPSERLHPVYEELAYQRVVDTSISISDLDETVAKIRQLEDERDEAVVQADIAGYTRDCIAARCRNLESQLADFEAESEAV</sequence>
<keyword evidence="3" id="KW-1185">Reference proteome</keyword>
<reference evidence="3" key="1">
    <citation type="journal article" date="2019" name="Int. J. Syst. Evol. Microbiol.">
        <title>The Global Catalogue of Microorganisms (GCM) 10K type strain sequencing project: providing services to taxonomists for standard genome sequencing and annotation.</title>
        <authorList>
            <consortium name="The Broad Institute Genomics Platform"/>
            <consortium name="The Broad Institute Genome Sequencing Center for Infectious Disease"/>
            <person name="Wu L."/>
            <person name="Ma J."/>
        </authorList>
    </citation>
    <scope>NUCLEOTIDE SEQUENCE [LARGE SCALE GENOMIC DNA]</scope>
    <source>
        <strain evidence="3">CGMCC 1.16226</strain>
    </source>
</reference>
<evidence type="ECO:0000313" key="2">
    <source>
        <dbReference type="EMBL" id="MFD2054205.1"/>
    </source>
</evidence>
<evidence type="ECO:0000256" key="1">
    <source>
        <dbReference type="SAM" id="Coils"/>
    </source>
</evidence>
<accession>A0ABW4WCH5</accession>
<comment type="caution">
    <text evidence="2">The sequence shown here is derived from an EMBL/GenBank/DDBJ whole genome shotgun (WGS) entry which is preliminary data.</text>
</comment>
<keyword evidence="1" id="KW-0175">Coiled coil</keyword>
<dbReference type="Proteomes" id="UP001597349">
    <property type="component" value="Unassembled WGS sequence"/>
</dbReference>
<dbReference type="EMBL" id="JBHUGY010000021">
    <property type="protein sequence ID" value="MFD2054205.1"/>
    <property type="molecule type" value="Genomic_DNA"/>
</dbReference>